<keyword evidence="4 6" id="KW-0808">Transferase</keyword>
<dbReference type="PANTHER" id="PTHR31760:SF0">
    <property type="entry name" value="S-ADENOSYL-L-METHIONINE-DEPENDENT METHYLTRANSFERASES SUPERFAMILY PROTEIN"/>
    <property type="match status" value="1"/>
</dbReference>
<feature type="binding site" evidence="6">
    <location>
        <begin position="152"/>
        <end position="153"/>
    </location>
    <ligand>
        <name>S-adenosyl-L-methionine</name>
        <dbReference type="ChEBI" id="CHEBI:59789"/>
    </ligand>
</feature>
<dbReference type="GO" id="GO:0070043">
    <property type="term" value="F:rRNA (guanine-N7-)-methyltransferase activity"/>
    <property type="evidence" value="ECO:0007669"/>
    <property type="project" value="UniProtKB-UniRule"/>
</dbReference>
<comment type="function">
    <text evidence="6">Specifically methylates the N7 position of guanine in position 527 of 16S rRNA.</text>
</comment>
<protein>
    <recommendedName>
        <fullName evidence="6">Ribosomal RNA small subunit methyltransferase G</fullName>
        <ecNumber evidence="6">2.1.1.170</ecNumber>
    </recommendedName>
    <alternativeName>
        <fullName evidence="6">16S rRNA 7-methylguanosine methyltransferase</fullName>
        <shortName evidence="6">16S rRNA m7G methyltransferase</shortName>
    </alternativeName>
</protein>
<dbReference type="Gene3D" id="3.40.50.150">
    <property type="entry name" value="Vaccinia Virus protein VP39"/>
    <property type="match status" value="1"/>
</dbReference>
<comment type="similarity">
    <text evidence="6">Belongs to the methyltransferase superfamily. RNA methyltransferase RsmG family.</text>
</comment>
<keyword evidence="3 6" id="KW-0489">Methyltransferase</keyword>
<dbReference type="HAMAP" id="MF_00074">
    <property type="entry name" value="16SrRNA_methyltr_G"/>
    <property type="match status" value="1"/>
</dbReference>
<evidence type="ECO:0000256" key="3">
    <source>
        <dbReference type="ARBA" id="ARBA00022603"/>
    </source>
</evidence>
<comment type="subcellular location">
    <subcellularLocation>
        <location evidence="6">Cytoplasm</location>
    </subcellularLocation>
</comment>
<reference evidence="8 9" key="1">
    <citation type="submission" date="2016-10" db="EMBL/GenBank/DDBJ databases">
        <authorList>
            <person name="de Groot N.N."/>
        </authorList>
    </citation>
    <scope>NUCLEOTIDE SEQUENCE [LARGE SCALE GENOMIC DNA]</scope>
    <source>
        <strain evidence="8 9">ATCC 700224</strain>
    </source>
</reference>
<comment type="caution">
    <text evidence="6">Lacks conserved residue(s) required for the propagation of feature annotation.</text>
</comment>
<dbReference type="NCBIfam" id="TIGR00138">
    <property type="entry name" value="rsmG_gidB"/>
    <property type="match status" value="1"/>
</dbReference>
<feature type="region of interest" description="Disordered" evidence="7">
    <location>
        <begin position="1"/>
        <end position="22"/>
    </location>
</feature>
<dbReference type="AlphaFoldDB" id="A0A1G7CCK1"/>
<proteinExistence type="inferred from homology"/>
<feature type="binding site" evidence="6">
    <location>
        <position position="108"/>
    </location>
    <ligand>
        <name>S-adenosyl-L-methionine</name>
        <dbReference type="ChEBI" id="CHEBI:59789"/>
    </ligand>
</feature>
<dbReference type="SUPFAM" id="SSF53335">
    <property type="entry name" value="S-adenosyl-L-methionine-dependent methyltransferases"/>
    <property type="match status" value="1"/>
</dbReference>
<dbReference type="EMBL" id="FNAP01000006">
    <property type="protein sequence ID" value="SDE37057.1"/>
    <property type="molecule type" value="Genomic_DNA"/>
</dbReference>
<sequence length="251" mass="26468">MPRPPSVTKPAGRPRRPAPTLALPPRAVRRDTLATALGQSPESIPDALIDRLTTLLERLDTWTRRINLVGGSTLPDAWARHVLDSAALMPLIPPGARRLADLGSGAGFPGLVLAILGAPDVHLVESDQRKAVFLREAARATAAPVTVHAARIEALASLDADVVTARALAPLPDLLPLVTRHLTDDGVALLPKGRDVASELTACANQWIMRVEHHPASAPVRDPGSAAASAPADPGGRVLILREIRRVPSDA</sequence>
<feature type="binding site" evidence="6">
    <location>
        <position position="166"/>
    </location>
    <ligand>
        <name>S-adenosyl-L-methionine</name>
        <dbReference type="ChEBI" id="CHEBI:59789"/>
    </ligand>
</feature>
<keyword evidence="9" id="KW-1185">Reference proteome</keyword>
<evidence type="ECO:0000256" key="4">
    <source>
        <dbReference type="ARBA" id="ARBA00022679"/>
    </source>
</evidence>
<dbReference type="InterPro" id="IPR029063">
    <property type="entry name" value="SAM-dependent_MTases_sf"/>
</dbReference>
<evidence type="ECO:0000313" key="9">
    <source>
        <dbReference type="Proteomes" id="UP000199412"/>
    </source>
</evidence>
<evidence type="ECO:0000256" key="2">
    <source>
        <dbReference type="ARBA" id="ARBA00022552"/>
    </source>
</evidence>
<name>A0A1G7CCK1_9PROT</name>
<evidence type="ECO:0000256" key="7">
    <source>
        <dbReference type="SAM" id="MobiDB-lite"/>
    </source>
</evidence>
<dbReference type="PANTHER" id="PTHR31760">
    <property type="entry name" value="S-ADENOSYL-L-METHIONINE-DEPENDENT METHYLTRANSFERASES SUPERFAMILY PROTEIN"/>
    <property type="match status" value="1"/>
</dbReference>
<dbReference type="Proteomes" id="UP000199412">
    <property type="component" value="Unassembled WGS sequence"/>
</dbReference>
<keyword evidence="2 6" id="KW-0698">rRNA processing</keyword>
<organism evidence="8 9">
    <name type="scientific">Rhodospira trueperi</name>
    <dbReference type="NCBI Taxonomy" id="69960"/>
    <lineage>
        <taxon>Bacteria</taxon>
        <taxon>Pseudomonadati</taxon>
        <taxon>Pseudomonadota</taxon>
        <taxon>Alphaproteobacteria</taxon>
        <taxon>Rhodospirillales</taxon>
        <taxon>Rhodospirillaceae</taxon>
        <taxon>Rhodospira</taxon>
    </lineage>
</organism>
<keyword evidence="1 6" id="KW-0963">Cytoplasm</keyword>
<gene>
    <name evidence="6" type="primary">rsmG</name>
    <name evidence="8" type="ORF">SAMN05421720_10626</name>
</gene>
<dbReference type="OrthoDB" id="9808773at2"/>
<dbReference type="RefSeq" id="WP_092785494.1">
    <property type="nucleotide sequence ID" value="NZ_FNAP01000006.1"/>
</dbReference>
<dbReference type="EC" id="2.1.1.170" evidence="6"/>
<dbReference type="InterPro" id="IPR003682">
    <property type="entry name" value="rRNA_ssu_MeTfrase_G"/>
</dbReference>
<dbReference type="STRING" id="69960.SAMN05421720_10626"/>
<evidence type="ECO:0000256" key="1">
    <source>
        <dbReference type="ARBA" id="ARBA00022490"/>
    </source>
</evidence>
<evidence type="ECO:0000256" key="5">
    <source>
        <dbReference type="ARBA" id="ARBA00022691"/>
    </source>
</evidence>
<evidence type="ECO:0000256" key="6">
    <source>
        <dbReference type="HAMAP-Rule" id="MF_00074"/>
    </source>
</evidence>
<comment type="catalytic activity">
    <reaction evidence="6">
        <text>guanosine(527) in 16S rRNA + S-adenosyl-L-methionine = N(7)-methylguanosine(527) in 16S rRNA + S-adenosyl-L-homocysteine</text>
        <dbReference type="Rhea" id="RHEA:42732"/>
        <dbReference type="Rhea" id="RHEA-COMP:10209"/>
        <dbReference type="Rhea" id="RHEA-COMP:10210"/>
        <dbReference type="ChEBI" id="CHEBI:57856"/>
        <dbReference type="ChEBI" id="CHEBI:59789"/>
        <dbReference type="ChEBI" id="CHEBI:74269"/>
        <dbReference type="ChEBI" id="CHEBI:74480"/>
        <dbReference type="EC" id="2.1.1.170"/>
    </reaction>
</comment>
<evidence type="ECO:0000313" key="8">
    <source>
        <dbReference type="EMBL" id="SDE37057.1"/>
    </source>
</evidence>
<keyword evidence="5 6" id="KW-0949">S-adenosyl-L-methionine</keyword>
<dbReference type="GO" id="GO:0005829">
    <property type="term" value="C:cytosol"/>
    <property type="evidence" value="ECO:0007669"/>
    <property type="project" value="TreeGrafter"/>
</dbReference>
<accession>A0A1G7CCK1</accession>
<feature type="binding site" evidence="6">
    <location>
        <position position="103"/>
    </location>
    <ligand>
        <name>S-adenosyl-L-methionine</name>
        <dbReference type="ChEBI" id="CHEBI:59789"/>
    </ligand>
</feature>
<dbReference type="Pfam" id="PF02527">
    <property type="entry name" value="GidB"/>
    <property type="match status" value="1"/>
</dbReference>